<sequence>MHQLRRRVSRLFYRRPSMKKPPHKPEFEASSIVTANSNYTTWGGDTTSFRTSFHHNRNQLFTKWSLSSYHGKSKNPTKNQYNTRYTRGGYLGYRKKKKKVHPGEMHHG</sequence>
<proteinExistence type="predicted"/>
<accession>A0A0C9XQX4</accession>
<feature type="compositionally biased region" description="Basic residues" evidence="1">
    <location>
        <begin position="1"/>
        <end position="22"/>
    </location>
</feature>
<keyword evidence="3" id="KW-1185">Reference proteome</keyword>
<evidence type="ECO:0000313" key="3">
    <source>
        <dbReference type="Proteomes" id="UP000054477"/>
    </source>
</evidence>
<dbReference type="HOGENOM" id="CLU_2197377_0_0_1"/>
<dbReference type="Proteomes" id="UP000054477">
    <property type="component" value="Unassembled WGS sequence"/>
</dbReference>
<evidence type="ECO:0000313" key="2">
    <source>
        <dbReference type="EMBL" id="KIJ98397.1"/>
    </source>
</evidence>
<feature type="compositionally biased region" description="Polar residues" evidence="1">
    <location>
        <begin position="68"/>
        <end position="82"/>
    </location>
</feature>
<dbReference type="EMBL" id="KN838670">
    <property type="protein sequence ID" value="KIJ98397.1"/>
    <property type="molecule type" value="Genomic_DNA"/>
</dbReference>
<reference evidence="2 3" key="1">
    <citation type="submission" date="2014-04" db="EMBL/GenBank/DDBJ databases">
        <authorList>
            <consortium name="DOE Joint Genome Institute"/>
            <person name="Kuo A."/>
            <person name="Kohler A."/>
            <person name="Nagy L.G."/>
            <person name="Floudas D."/>
            <person name="Copeland A."/>
            <person name="Barry K.W."/>
            <person name="Cichocki N."/>
            <person name="Veneault-Fourrey C."/>
            <person name="LaButti K."/>
            <person name="Lindquist E.A."/>
            <person name="Lipzen A."/>
            <person name="Lundell T."/>
            <person name="Morin E."/>
            <person name="Murat C."/>
            <person name="Sun H."/>
            <person name="Tunlid A."/>
            <person name="Henrissat B."/>
            <person name="Grigoriev I.V."/>
            <person name="Hibbett D.S."/>
            <person name="Martin F."/>
            <person name="Nordberg H.P."/>
            <person name="Cantor M.N."/>
            <person name="Hua S.X."/>
        </authorList>
    </citation>
    <scope>NUCLEOTIDE SEQUENCE [LARGE SCALE GENOMIC DNA]</scope>
    <source>
        <strain evidence="2 3">LaAM-08-1</strain>
    </source>
</reference>
<organism evidence="2 3">
    <name type="scientific">Laccaria amethystina LaAM-08-1</name>
    <dbReference type="NCBI Taxonomy" id="1095629"/>
    <lineage>
        <taxon>Eukaryota</taxon>
        <taxon>Fungi</taxon>
        <taxon>Dikarya</taxon>
        <taxon>Basidiomycota</taxon>
        <taxon>Agaricomycotina</taxon>
        <taxon>Agaricomycetes</taxon>
        <taxon>Agaricomycetidae</taxon>
        <taxon>Agaricales</taxon>
        <taxon>Agaricineae</taxon>
        <taxon>Hydnangiaceae</taxon>
        <taxon>Laccaria</taxon>
    </lineage>
</organism>
<protein>
    <submittedName>
        <fullName evidence="2">Uncharacterized protein</fullName>
    </submittedName>
</protein>
<name>A0A0C9XQX4_9AGAR</name>
<dbReference type="AlphaFoldDB" id="A0A0C9XQX4"/>
<evidence type="ECO:0000256" key="1">
    <source>
        <dbReference type="SAM" id="MobiDB-lite"/>
    </source>
</evidence>
<reference evidence="3" key="2">
    <citation type="submission" date="2015-01" db="EMBL/GenBank/DDBJ databases">
        <title>Evolutionary Origins and Diversification of the Mycorrhizal Mutualists.</title>
        <authorList>
            <consortium name="DOE Joint Genome Institute"/>
            <consortium name="Mycorrhizal Genomics Consortium"/>
            <person name="Kohler A."/>
            <person name="Kuo A."/>
            <person name="Nagy L.G."/>
            <person name="Floudas D."/>
            <person name="Copeland A."/>
            <person name="Barry K.W."/>
            <person name="Cichocki N."/>
            <person name="Veneault-Fourrey C."/>
            <person name="LaButti K."/>
            <person name="Lindquist E.A."/>
            <person name="Lipzen A."/>
            <person name="Lundell T."/>
            <person name="Morin E."/>
            <person name="Murat C."/>
            <person name="Riley R."/>
            <person name="Ohm R."/>
            <person name="Sun H."/>
            <person name="Tunlid A."/>
            <person name="Henrissat B."/>
            <person name="Grigoriev I.V."/>
            <person name="Hibbett D.S."/>
            <person name="Martin F."/>
        </authorList>
    </citation>
    <scope>NUCLEOTIDE SEQUENCE [LARGE SCALE GENOMIC DNA]</scope>
    <source>
        <strain evidence="3">LaAM-08-1</strain>
    </source>
</reference>
<feature type="region of interest" description="Disordered" evidence="1">
    <location>
        <begin position="68"/>
        <end position="108"/>
    </location>
</feature>
<feature type="region of interest" description="Disordered" evidence="1">
    <location>
        <begin position="1"/>
        <end position="25"/>
    </location>
</feature>
<gene>
    <name evidence="2" type="ORF">K443DRAFT_210104</name>
</gene>